<dbReference type="InterPro" id="IPR006984">
    <property type="entry name" value="Fcf1/UTP23"/>
</dbReference>
<feature type="compositionally biased region" description="Basic residues" evidence="2">
    <location>
        <begin position="294"/>
        <end position="303"/>
    </location>
</feature>
<dbReference type="Pfam" id="PF04900">
    <property type="entry name" value="Fcf1"/>
    <property type="match status" value="1"/>
</dbReference>
<accession>A0A2P6NPP0</accession>
<comment type="caution">
    <text evidence="3">The sequence shown here is derived from an EMBL/GenBank/DDBJ whole genome shotgun (WGS) entry which is preliminary data.</text>
</comment>
<gene>
    <name evidence="3" type="ORF">PROFUN_06039</name>
</gene>
<evidence type="ECO:0000313" key="3">
    <source>
        <dbReference type="EMBL" id="PRP85917.1"/>
    </source>
</evidence>
<keyword evidence="4" id="KW-1185">Reference proteome</keyword>
<dbReference type="AlphaFoldDB" id="A0A2P6NPP0"/>
<feature type="compositionally biased region" description="Basic and acidic residues" evidence="2">
    <location>
        <begin position="276"/>
        <end position="293"/>
    </location>
</feature>
<reference evidence="3 4" key="1">
    <citation type="journal article" date="2018" name="Genome Biol. Evol.">
        <title>Multiple Roots of Fruiting Body Formation in Amoebozoa.</title>
        <authorList>
            <person name="Hillmann F."/>
            <person name="Forbes G."/>
            <person name="Novohradska S."/>
            <person name="Ferling I."/>
            <person name="Riege K."/>
            <person name="Groth M."/>
            <person name="Westermann M."/>
            <person name="Marz M."/>
            <person name="Spaller T."/>
            <person name="Winckler T."/>
            <person name="Schaap P."/>
            <person name="Glockner G."/>
        </authorList>
    </citation>
    <scope>NUCLEOTIDE SEQUENCE [LARGE SCALE GENOMIC DNA]</scope>
    <source>
        <strain evidence="3 4">Jena</strain>
    </source>
</reference>
<dbReference type="Proteomes" id="UP000241769">
    <property type="component" value="Unassembled WGS sequence"/>
</dbReference>
<evidence type="ECO:0000256" key="2">
    <source>
        <dbReference type="SAM" id="MobiDB-lite"/>
    </source>
</evidence>
<dbReference type="PANTHER" id="PTHR12416">
    <property type="entry name" value="RRNA-PROCESSING PROTEIN UTP23 HOMOLOG"/>
    <property type="match status" value="1"/>
</dbReference>
<evidence type="ECO:0008006" key="5">
    <source>
        <dbReference type="Google" id="ProtNLM"/>
    </source>
</evidence>
<organism evidence="3 4">
    <name type="scientific">Planoprotostelium fungivorum</name>
    <dbReference type="NCBI Taxonomy" id="1890364"/>
    <lineage>
        <taxon>Eukaryota</taxon>
        <taxon>Amoebozoa</taxon>
        <taxon>Evosea</taxon>
        <taxon>Variosea</taxon>
        <taxon>Cavosteliida</taxon>
        <taxon>Cavosteliaceae</taxon>
        <taxon>Planoprotostelium</taxon>
    </lineage>
</organism>
<dbReference type="Gene3D" id="3.40.50.1010">
    <property type="entry name" value="5'-nuclease"/>
    <property type="match status" value="1"/>
</dbReference>
<dbReference type="STRING" id="1890364.A0A2P6NPP0"/>
<dbReference type="InParanoid" id="A0A2P6NPP0"/>
<proteinExistence type="predicted"/>
<evidence type="ECO:0000256" key="1">
    <source>
        <dbReference type="ARBA" id="ARBA00023242"/>
    </source>
</evidence>
<feature type="region of interest" description="Disordered" evidence="2">
    <location>
        <begin position="268"/>
        <end position="339"/>
    </location>
</feature>
<evidence type="ECO:0000313" key="4">
    <source>
        <dbReference type="Proteomes" id="UP000241769"/>
    </source>
</evidence>
<feature type="region of interest" description="Disordered" evidence="2">
    <location>
        <begin position="45"/>
        <end position="65"/>
    </location>
</feature>
<protein>
    <recommendedName>
        <fullName evidence="5">rRNA-processing protein UTP23</fullName>
    </recommendedName>
</protein>
<sequence length="339" mass="38467">MDQLQLPEKRGWTSIVHLQIDGCCTSNYGMIFGASPPQAAEGVSGVKELGTAPGGKPSSEHQSFRKSVRKLVLSRVRRFAMGIKQHRKIKTKLEALRLAKRLRKPPYRVFVDGSFMQKCLEMKVIIDEKLPIFLGDRAYVNVTTCLVKQLKALAKKDAKTYGPQLEAISDIYIFPCEHTGKPKPYTGEECMTKMIKKGHSSIFASDDKKARKRMMTTIENVVAIFVDRGQLLLDTRTVKDKIQPKLSAVSKEEKEMLKALKPERVFKEKKEKKKLVHEPKPKVEPLPPKEEKTKRKRNRKKKASEKGEGKEEATSDHDGDHDGDRDGGDEHEEAMQEEE</sequence>
<feature type="compositionally biased region" description="Basic and acidic residues" evidence="2">
    <location>
        <begin position="304"/>
        <end position="328"/>
    </location>
</feature>
<dbReference type="EMBL" id="MDYQ01000037">
    <property type="protein sequence ID" value="PRP85917.1"/>
    <property type="molecule type" value="Genomic_DNA"/>
</dbReference>
<name>A0A2P6NPP0_9EUKA</name>
<keyword evidence="1" id="KW-0539">Nucleus</keyword>
<feature type="compositionally biased region" description="Acidic residues" evidence="2">
    <location>
        <begin position="329"/>
        <end position="339"/>
    </location>
</feature>
<dbReference type="GO" id="GO:0032040">
    <property type="term" value="C:small-subunit processome"/>
    <property type="evidence" value="ECO:0007669"/>
    <property type="project" value="InterPro"/>
</dbReference>